<keyword evidence="5" id="KW-0687">Ribonucleoprotein</keyword>
<dbReference type="PANTHER" id="PTHR31542:SF1">
    <property type="entry name" value="LARGE RIBOSOMAL SUBUNIT PROTEIN ML50"/>
    <property type="match status" value="1"/>
</dbReference>
<evidence type="ECO:0000256" key="7">
    <source>
        <dbReference type="ARBA" id="ARBA00035398"/>
    </source>
</evidence>
<reference evidence="8 9" key="1">
    <citation type="submission" date="2024-08" db="EMBL/GenBank/DDBJ databases">
        <authorList>
            <person name="Cucini C."/>
            <person name="Frati F."/>
        </authorList>
    </citation>
    <scope>NUCLEOTIDE SEQUENCE [LARGE SCALE GENOMIC DNA]</scope>
</reference>
<evidence type="ECO:0000256" key="1">
    <source>
        <dbReference type="ARBA" id="ARBA00004173"/>
    </source>
</evidence>
<proteinExistence type="inferred from homology"/>
<evidence type="ECO:0000256" key="3">
    <source>
        <dbReference type="ARBA" id="ARBA00022980"/>
    </source>
</evidence>
<name>A0ABP1RML6_9HEXA</name>
<comment type="similarity">
    <text evidence="2">Belongs to the mitochondrion-specific ribosomal protein mL50 family.</text>
</comment>
<gene>
    <name evidence="8" type="ORF">ODALV1_LOCUS23949</name>
</gene>
<evidence type="ECO:0000256" key="5">
    <source>
        <dbReference type="ARBA" id="ARBA00023274"/>
    </source>
</evidence>
<comment type="subcellular location">
    <subcellularLocation>
        <location evidence="1">Mitochondrion</location>
    </subcellularLocation>
</comment>
<dbReference type="Pfam" id="PF10501">
    <property type="entry name" value="Ribosomal_L50"/>
    <property type="match status" value="1"/>
</dbReference>
<evidence type="ECO:0000313" key="9">
    <source>
        <dbReference type="Proteomes" id="UP001642540"/>
    </source>
</evidence>
<evidence type="ECO:0000313" key="8">
    <source>
        <dbReference type="EMBL" id="CAL8130935.1"/>
    </source>
</evidence>
<dbReference type="Proteomes" id="UP001642540">
    <property type="component" value="Unassembled WGS sequence"/>
</dbReference>
<dbReference type="InterPro" id="IPR018305">
    <property type="entry name" value="Ribosomal_m50"/>
</dbReference>
<dbReference type="PANTHER" id="PTHR31542">
    <property type="entry name" value="39A RIBOSOMAL PROTEIN L50, MITOCHONDRIAL"/>
    <property type="match status" value="1"/>
</dbReference>
<keyword evidence="3" id="KW-0689">Ribosomal protein</keyword>
<evidence type="ECO:0000256" key="4">
    <source>
        <dbReference type="ARBA" id="ARBA00023128"/>
    </source>
</evidence>
<dbReference type="EMBL" id="CAXLJM020000086">
    <property type="protein sequence ID" value="CAL8130935.1"/>
    <property type="molecule type" value="Genomic_DNA"/>
</dbReference>
<accession>A0ABP1RML6</accession>
<organism evidence="8 9">
    <name type="scientific">Orchesella dallaii</name>
    <dbReference type="NCBI Taxonomy" id="48710"/>
    <lineage>
        <taxon>Eukaryota</taxon>
        <taxon>Metazoa</taxon>
        <taxon>Ecdysozoa</taxon>
        <taxon>Arthropoda</taxon>
        <taxon>Hexapoda</taxon>
        <taxon>Collembola</taxon>
        <taxon>Entomobryomorpha</taxon>
        <taxon>Entomobryoidea</taxon>
        <taxon>Orchesellidae</taxon>
        <taxon>Orchesellinae</taxon>
        <taxon>Orchesella</taxon>
    </lineage>
</organism>
<comment type="caution">
    <text evidence="8">The sequence shown here is derived from an EMBL/GenBank/DDBJ whole genome shotgun (WGS) entry which is preliminary data.</text>
</comment>
<keyword evidence="4" id="KW-0496">Mitochondrion</keyword>
<sequence>MLRKVGTWPPQIKEVTSRCVTERTWNASLPLLFYQSVRARSKRETTKHITYSKMGKMRREIPLIDPKLLKKGVPVSATLDIGDMTQARKFEFDVASLNARGFLRFQKPYDPPENAEEKIFELSKTCLNLEGDIGSILKTKLSDPRLKYELLSKAHQAFQHAVPNSMLHMMETVGDVIKFYGTRVNTLTPYEELIRNEEDLPPNLHVQKEPLRFQPGTDLFGQTAFVKSSTIVTGLRAKKKYIGYETKMTWP</sequence>
<keyword evidence="9" id="KW-1185">Reference proteome</keyword>
<protein>
    <recommendedName>
        <fullName evidence="6">Large ribosomal subunit protein mL50</fullName>
    </recommendedName>
    <alternativeName>
        <fullName evidence="7">39S ribosomal protein L50, mitochondrial</fullName>
    </alternativeName>
</protein>
<evidence type="ECO:0000256" key="2">
    <source>
        <dbReference type="ARBA" id="ARBA00008860"/>
    </source>
</evidence>
<evidence type="ECO:0000256" key="6">
    <source>
        <dbReference type="ARBA" id="ARBA00035183"/>
    </source>
</evidence>